<keyword evidence="24" id="KW-1015">Disulfide bond</keyword>
<dbReference type="GO" id="GO:0005179">
    <property type="term" value="F:hormone activity"/>
    <property type="evidence" value="ECO:0007669"/>
    <property type="project" value="UniProtKB-KW"/>
</dbReference>
<keyword evidence="16" id="KW-0862">Zinc</keyword>
<protein>
    <recommendedName>
        <fullName evidence="34">B-cell antigen receptor complex-associated protein beta chain</fullName>
    </recommendedName>
    <alternativeName>
        <fullName evidence="37">B-cell-specific glycoprotein B29</fullName>
    </alternativeName>
    <alternativeName>
        <fullName evidence="30">Growth hormone</fullName>
    </alternativeName>
    <alternativeName>
        <fullName evidence="36">Ig-beta</fullName>
    </alternativeName>
    <alternativeName>
        <fullName evidence="35">Immunoglobulin-associated B29 protein</fullName>
    </alternativeName>
    <alternativeName>
        <fullName evidence="5">Somatotropin</fullName>
    </alternativeName>
</protein>
<keyword evidence="15" id="KW-0677">Repeat</keyword>
<dbReference type="InterPro" id="IPR036179">
    <property type="entry name" value="Ig-like_dom_sf"/>
</dbReference>
<proteinExistence type="inferred from homology"/>
<dbReference type="EMBL" id="KB573777">
    <property type="protein sequence ID" value="EMP27097.1"/>
    <property type="molecule type" value="Genomic_DNA"/>
</dbReference>
<evidence type="ECO:0000256" key="19">
    <source>
        <dbReference type="ARBA" id="ARBA00022989"/>
    </source>
</evidence>
<dbReference type="FunFam" id="1.20.120.350:FF:000004">
    <property type="entry name" value="Sodium channel protein"/>
    <property type="match status" value="1"/>
</dbReference>
<keyword evidence="7" id="KW-0894">Sodium channel</keyword>
<dbReference type="FunFam" id="1.10.238.10:FF:000002">
    <property type="entry name" value="Sodium channel protein"/>
    <property type="match status" value="1"/>
</dbReference>
<evidence type="ECO:0000256" key="42">
    <source>
        <dbReference type="SAM" id="SignalP"/>
    </source>
</evidence>
<dbReference type="InterPro" id="IPR013783">
    <property type="entry name" value="Ig-like_fold"/>
</dbReference>
<evidence type="ECO:0000256" key="37">
    <source>
        <dbReference type="ARBA" id="ARBA00079736"/>
    </source>
</evidence>
<dbReference type="GO" id="GO:0019228">
    <property type="term" value="P:neuronal action potential"/>
    <property type="evidence" value="ECO:0007669"/>
    <property type="project" value="TreeGrafter"/>
</dbReference>
<feature type="domain" description="SCN5A-like C-terminal IQ motif" evidence="45">
    <location>
        <begin position="1497"/>
        <end position="1517"/>
    </location>
</feature>
<feature type="transmembrane region" description="Helical" evidence="41">
    <location>
        <begin position="119"/>
        <end position="139"/>
    </location>
</feature>
<evidence type="ECO:0000256" key="17">
    <source>
        <dbReference type="ARBA" id="ARBA00022859"/>
    </source>
</evidence>
<dbReference type="GO" id="GO:0005615">
    <property type="term" value="C:extracellular space"/>
    <property type="evidence" value="ECO:0007669"/>
    <property type="project" value="InterPro"/>
</dbReference>
<evidence type="ECO:0000256" key="23">
    <source>
        <dbReference type="ARBA" id="ARBA00023136"/>
    </source>
</evidence>
<dbReference type="CDD" id="cd10285">
    <property type="entry name" value="somatotropin_like"/>
    <property type="match status" value="1"/>
</dbReference>
<evidence type="ECO:0000256" key="32">
    <source>
        <dbReference type="ARBA" id="ARBA00056166"/>
    </source>
</evidence>
<dbReference type="GO" id="GO:0019815">
    <property type="term" value="C:B cell receptor complex"/>
    <property type="evidence" value="ECO:0007669"/>
    <property type="project" value="UniProtKB-ARBA"/>
</dbReference>
<keyword evidence="21" id="KW-0406">Ion transport</keyword>
<dbReference type="InterPro" id="IPR005821">
    <property type="entry name" value="Ion_trans_dom"/>
</dbReference>
<keyword evidence="12 38" id="KW-0372">Hormone</keyword>
<feature type="transmembrane region" description="Helical" evidence="41">
    <location>
        <begin position="574"/>
        <end position="603"/>
    </location>
</feature>
<evidence type="ECO:0000256" key="8">
    <source>
        <dbReference type="ARBA" id="ARBA00022475"/>
    </source>
</evidence>
<dbReference type="Gene3D" id="1.10.287.70">
    <property type="match status" value="3"/>
</dbReference>
<keyword evidence="39" id="KW-0175">Coiled coil</keyword>
<dbReference type="SUPFAM" id="SSF48726">
    <property type="entry name" value="Immunoglobulin"/>
    <property type="match status" value="1"/>
</dbReference>
<evidence type="ECO:0000256" key="1">
    <source>
        <dbReference type="ARBA" id="ARBA00004251"/>
    </source>
</evidence>
<feature type="transmembrane region" description="Helical" evidence="41">
    <location>
        <begin position="970"/>
        <end position="988"/>
    </location>
</feature>
<feature type="region of interest" description="Disordered" evidence="40">
    <location>
        <begin position="322"/>
        <end position="364"/>
    </location>
</feature>
<evidence type="ECO:0000256" key="11">
    <source>
        <dbReference type="ARBA" id="ARBA00022692"/>
    </source>
</evidence>
<evidence type="ECO:0000256" key="16">
    <source>
        <dbReference type="ARBA" id="ARBA00022833"/>
    </source>
</evidence>
<feature type="transmembrane region" description="Helical" evidence="41">
    <location>
        <begin position="1349"/>
        <end position="1375"/>
    </location>
</feature>
<dbReference type="FunFam" id="1.10.287.70:FF:000001">
    <property type="entry name" value="Sodium channel protein"/>
    <property type="match status" value="1"/>
</dbReference>
<feature type="coiled-coil region" evidence="39">
    <location>
        <begin position="1950"/>
        <end position="1977"/>
    </location>
</feature>
<dbReference type="FunFam" id="1.20.120.350:FF:000002">
    <property type="entry name" value="Sodium channel protein"/>
    <property type="match status" value="1"/>
</dbReference>
<dbReference type="PROSITE" id="PS00266">
    <property type="entry name" value="SOMATOTROPIN_1"/>
    <property type="match status" value="1"/>
</dbReference>
<dbReference type="Gene3D" id="1.20.5.1190">
    <property type="entry name" value="iswi atpase"/>
    <property type="match status" value="1"/>
</dbReference>
<evidence type="ECO:0000256" key="30">
    <source>
        <dbReference type="ARBA" id="ARBA00032367"/>
    </source>
</evidence>
<dbReference type="Gene3D" id="2.60.40.10">
    <property type="entry name" value="Immunoglobulins"/>
    <property type="match status" value="1"/>
</dbReference>
<evidence type="ECO:0000256" key="22">
    <source>
        <dbReference type="ARBA" id="ARBA00023130"/>
    </source>
</evidence>
<dbReference type="FunFam" id="1.20.1250.10:FF:000002">
    <property type="entry name" value="Growth hormone"/>
    <property type="match status" value="1"/>
</dbReference>
<evidence type="ECO:0000256" key="13">
    <source>
        <dbReference type="ARBA" id="ARBA00022723"/>
    </source>
</evidence>
<feature type="transmembrane region" description="Helical" evidence="41">
    <location>
        <begin position="465"/>
        <end position="483"/>
    </location>
</feature>
<evidence type="ECO:0000256" key="36">
    <source>
        <dbReference type="ARBA" id="ARBA00078678"/>
    </source>
</evidence>
<dbReference type="GO" id="GO:0002250">
    <property type="term" value="P:adaptive immune response"/>
    <property type="evidence" value="ECO:0007669"/>
    <property type="project" value="UniProtKB-KW"/>
</dbReference>
<keyword evidence="8" id="KW-1003">Cell membrane</keyword>
<feature type="transmembrane region" description="Helical" evidence="41">
    <location>
        <begin position="930"/>
        <end position="950"/>
    </location>
</feature>
<evidence type="ECO:0000256" key="3">
    <source>
        <dbReference type="ARBA" id="ARBA00004651"/>
    </source>
</evidence>
<keyword evidence="20" id="KW-0915">Sodium</keyword>
<name>M7BFT6_CHEMY</name>
<evidence type="ECO:0000256" key="12">
    <source>
        <dbReference type="ARBA" id="ARBA00022702"/>
    </source>
</evidence>
<evidence type="ECO:0000256" key="14">
    <source>
        <dbReference type="ARBA" id="ARBA00022729"/>
    </source>
</evidence>
<evidence type="ECO:0000259" key="45">
    <source>
        <dbReference type="Pfam" id="PF24609"/>
    </source>
</evidence>
<keyword evidence="25" id="KW-0675">Receptor</keyword>
<keyword evidence="47" id="KW-1185">Reference proteome</keyword>
<dbReference type="GO" id="GO:0005131">
    <property type="term" value="F:growth hormone receptor binding"/>
    <property type="evidence" value="ECO:0007669"/>
    <property type="project" value="InterPro"/>
</dbReference>
<keyword evidence="22" id="KW-1064">Adaptive immunity</keyword>
<keyword evidence="27" id="KW-0739">Sodium transport</keyword>
<dbReference type="InterPro" id="IPR001400">
    <property type="entry name" value="Somatotropin/Prolactin"/>
</dbReference>
<dbReference type="Pfam" id="PF24609">
    <property type="entry name" value="IQ_SCN5A_C"/>
    <property type="match status" value="1"/>
</dbReference>
<evidence type="ECO:0000256" key="35">
    <source>
        <dbReference type="ARBA" id="ARBA00076791"/>
    </source>
</evidence>
<feature type="region of interest" description="Disordered" evidence="40">
    <location>
        <begin position="804"/>
        <end position="839"/>
    </location>
</feature>
<evidence type="ECO:0000256" key="10">
    <source>
        <dbReference type="ARBA" id="ARBA00022553"/>
    </source>
</evidence>
<dbReference type="STRING" id="8469.M7BFT6"/>
<dbReference type="InterPro" id="IPR009079">
    <property type="entry name" value="4_helix_cytokine-like_core"/>
</dbReference>
<evidence type="ECO:0000256" key="28">
    <source>
        <dbReference type="ARBA" id="ARBA00023303"/>
    </source>
</evidence>
<comment type="subcellular location">
    <subcellularLocation>
        <location evidence="3">Cell membrane</location>
        <topology evidence="3">Multi-pass membrane protein</topology>
    </subcellularLocation>
    <subcellularLocation>
        <location evidence="1">Cell membrane</location>
        <topology evidence="1">Single-pass type I membrane protein</topology>
    </subcellularLocation>
    <subcellularLocation>
        <location evidence="2 38">Secreted</location>
    </subcellularLocation>
</comment>
<evidence type="ECO:0000256" key="41">
    <source>
        <dbReference type="SAM" id="Phobius"/>
    </source>
</evidence>
<dbReference type="InterPro" id="IPR018116">
    <property type="entry name" value="Somatotropin_CS"/>
</dbReference>
<evidence type="ECO:0000256" key="21">
    <source>
        <dbReference type="ARBA" id="ARBA00023065"/>
    </source>
</evidence>
<keyword evidence="29" id="KW-0393">Immunoglobulin domain</keyword>
<evidence type="ECO:0000256" key="27">
    <source>
        <dbReference type="ARBA" id="ARBA00023201"/>
    </source>
</evidence>
<dbReference type="InterPro" id="IPR027359">
    <property type="entry name" value="Volt_channel_dom_sf"/>
</dbReference>
<feature type="transmembrane region" description="Helical" evidence="41">
    <location>
        <begin position="1021"/>
        <end position="1041"/>
    </location>
</feature>
<dbReference type="SUPFAM" id="SSF47266">
    <property type="entry name" value="4-helical cytokines"/>
    <property type="match status" value="1"/>
</dbReference>
<reference evidence="47" key="1">
    <citation type="journal article" date="2013" name="Nat. Genet.">
        <title>The draft genomes of soft-shell turtle and green sea turtle yield insights into the development and evolution of the turtle-specific body plan.</title>
        <authorList>
            <person name="Wang Z."/>
            <person name="Pascual-Anaya J."/>
            <person name="Zadissa A."/>
            <person name="Li W."/>
            <person name="Niimura Y."/>
            <person name="Huang Z."/>
            <person name="Li C."/>
            <person name="White S."/>
            <person name="Xiong Z."/>
            <person name="Fang D."/>
            <person name="Wang B."/>
            <person name="Ming Y."/>
            <person name="Chen Y."/>
            <person name="Zheng Y."/>
            <person name="Kuraku S."/>
            <person name="Pignatelli M."/>
            <person name="Herrero J."/>
            <person name="Beal K."/>
            <person name="Nozawa M."/>
            <person name="Li Q."/>
            <person name="Wang J."/>
            <person name="Zhang H."/>
            <person name="Yu L."/>
            <person name="Shigenobu S."/>
            <person name="Wang J."/>
            <person name="Liu J."/>
            <person name="Flicek P."/>
            <person name="Searle S."/>
            <person name="Wang J."/>
            <person name="Kuratani S."/>
            <person name="Yin Y."/>
            <person name="Aken B."/>
            <person name="Zhang G."/>
            <person name="Irie N."/>
        </authorList>
    </citation>
    <scope>NUCLEOTIDE SEQUENCE [LARGE SCALE GENOMIC DNA]</scope>
</reference>
<dbReference type="Pfam" id="PF00520">
    <property type="entry name" value="Ion_trans"/>
    <property type="match status" value="5"/>
</dbReference>
<feature type="transmembrane region" description="Helical" evidence="41">
    <location>
        <begin position="1248"/>
        <end position="1276"/>
    </location>
</feature>
<evidence type="ECO:0000256" key="18">
    <source>
        <dbReference type="ARBA" id="ARBA00022882"/>
    </source>
</evidence>
<evidence type="ECO:0000256" key="39">
    <source>
        <dbReference type="SAM" id="Coils"/>
    </source>
</evidence>
<dbReference type="PROSITE" id="PS00338">
    <property type="entry name" value="SOMATOTROPIN_2"/>
    <property type="match status" value="1"/>
</dbReference>
<feature type="domain" description="Ion transport" evidence="43">
    <location>
        <begin position="1130"/>
        <end position="1385"/>
    </location>
</feature>
<feature type="transmembrane region" description="Helical" evidence="41">
    <location>
        <begin position="1161"/>
        <end position="1179"/>
    </location>
</feature>
<dbReference type="Gene3D" id="1.20.120.350">
    <property type="entry name" value="Voltage-gated potassium channels. Chain C"/>
    <property type="match status" value="4"/>
</dbReference>
<keyword evidence="23 41" id="KW-0472">Membrane</keyword>
<keyword evidence="19 41" id="KW-1133">Transmembrane helix</keyword>
<evidence type="ECO:0000256" key="31">
    <source>
        <dbReference type="ARBA" id="ARBA00036239"/>
    </source>
</evidence>
<evidence type="ECO:0000256" key="5">
    <source>
        <dbReference type="ARBA" id="ARBA00018367"/>
    </source>
</evidence>
<feature type="region of interest" description="Disordered" evidence="40">
    <location>
        <begin position="379"/>
        <end position="410"/>
    </location>
</feature>
<feature type="compositionally biased region" description="Basic and acidic residues" evidence="40">
    <location>
        <begin position="322"/>
        <end position="334"/>
    </location>
</feature>
<keyword evidence="26" id="KW-0325">Glycoprotein</keyword>
<dbReference type="FunFam" id="1.20.120.350:FF:000005">
    <property type="entry name" value="Sodium channel protein"/>
    <property type="match status" value="1"/>
</dbReference>
<dbReference type="GO" id="GO:0042802">
    <property type="term" value="F:identical protein binding"/>
    <property type="evidence" value="ECO:0007669"/>
    <property type="project" value="UniProtKB-ARBA"/>
</dbReference>
<evidence type="ECO:0000256" key="9">
    <source>
        <dbReference type="ARBA" id="ARBA00022525"/>
    </source>
</evidence>
<feature type="transmembrane region" description="Helical" evidence="41">
    <location>
        <begin position="665"/>
        <end position="688"/>
    </location>
</feature>
<dbReference type="PRINTS" id="PR00836">
    <property type="entry name" value="SOMATOTROPIN"/>
</dbReference>
<feature type="signal peptide" evidence="42">
    <location>
        <begin position="1"/>
        <end position="17"/>
    </location>
</feature>
<dbReference type="GO" id="GO:0005248">
    <property type="term" value="F:voltage-gated sodium channel activity"/>
    <property type="evidence" value="ECO:0007669"/>
    <property type="project" value="InterPro"/>
</dbReference>
<evidence type="ECO:0000256" key="34">
    <source>
        <dbReference type="ARBA" id="ARBA00068183"/>
    </source>
</evidence>
<feature type="domain" description="Ion transport" evidence="43">
    <location>
        <begin position="1"/>
        <end position="300"/>
    </location>
</feature>
<evidence type="ECO:0000256" key="2">
    <source>
        <dbReference type="ARBA" id="ARBA00004613"/>
    </source>
</evidence>
<evidence type="ECO:0000256" key="15">
    <source>
        <dbReference type="ARBA" id="ARBA00022737"/>
    </source>
</evidence>
<evidence type="ECO:0000256" key="40">
    <source>
        <dbReference type="SAM" id="MobiDB-lite"/>
    </source>
</evidence>
<evidence type="ECO:0000259" key="43">
    <source>
        <dbReference type="Pfam" id="PF00520"/>
    </source>
</evidence>
<dbReference type="GO" id="GO:0046872">
    <property type="term" value="F:metal ion binding"/>
    <property type="evidence" value="ECO:0007669"/>
    <property type="project" value="UniProtKB-KW"/>
</dbReference>
<dbReference type="InterPro" id="IPR034975">
    <property type="entry name" value="Somatotropin"/>
</dbReference>
<keyword evidence="10" id="KW-0597">Phosphoprotein</keyword>
<feature type="transmembrane region" description="Helical" evidence="41">
    <location>
        <begin position="495"/>
        <end position="518"/>
    </location>
</feature>
<sequence length="2035" mass="230406">MFIMITILTNCVFMTMSDPPPWAKNVEYTFTGIYTFESMIKIVARGFCIDQFTFLRDPWNWLDFSVIVMAYTTEFVDLGNVSALRTFRVLRALKTITVIPGLKTIVGALVQSVKKLSDVMILTVFCLSVFALVGLQLFMGNLRQKCIRWPPPINDTLQEDIFGMDNDMFANSTLSSNTTGLSNGTFDWDSYINDEEEALPQEQLQHILGLSREELFEAPLHPGEMAAAELASESEEAEATGKPVTQAHAASLTSGAQTLRAAGKTYMIFFVVVIFLGSFYLINLILAVVAMAYAEQNDATMLEEQQREAEFQQLLEQLKKHQEEQEKLLRDRKSSGISQSSSALNKKMGDSAPAAADNQGKSKDCNGRVIASVVLERSATPSPVDKQDKSDPDHLLAGGQNGPGLQQRADSAVSMISNTMEELEEARQKCPPWWYKFAQTFLVWDCCPLWLKLKAFIRLIVMDPFVDLGITICIVLNTLFMAMEHYPMTEEFENVLSVGNLVFTGIFTAEMVLKLIALDPYDYFQQGWNIFDSIIVTLSLVELGLANVQGLSVLRSFRLLRVFKLAKSWPTLNMLIKIIGNSVGALGNLTLVLAIIVFIFAVVGMQLFGKSYKEYVCKISLDCTLPRWHMYDFFHAFLIIFRILCGEWIETMWDCMEVAGQPMCLIVFLMVMVIGNLVVLNLFLALLLSSFSADSLAASDDDGELNNLQIAIGRITRAIDFVKRTVLTLLHLQWKEKREPAEEQEDNKKDNYVLNHMDSGQDSKSEYMDGVAGKEQLFVDELDHMNFINNPNLTVHVPIASEESDLYDEETSTQSDTEDTKGAERRERRAGPWGEEAKQGWSHGAEWARRVHSLWARGSTSSLCSTVDYKAPEVEAEEAADEAAEGQGPEECFTEACVRRFPFLYVDITTDKGKIWWNLRKTCFKIVEHNWFETFIIFMILLSSGALAFEDIYIEQRKVIRTILEYADKIFSYVFVLEMLLKWVAYGFKVYFTNAWCWLDFLIVDVVVNALLGAIPSIMNVLLVCLIFWLIFSIMGVNLFAGKYYRCINTTTDELFDISEVNNKSDCLALLHTNQVRWVNVKVNFDNVGLGYLSLLQVATFKGWMDIMYAAVDSRENKCQGLVFDFVTKQAFDIIIMVLICLNMVTMMVETDDQSPTKINILYNINMIFIVVFTGECLLKMFALRYYYFTIGWNIFDFVVVILSIGGIVLSDIIEKYFVSPTLFRVIRLARIGRVLRLIRGAKGIRTLLFALMMSLPALFNIGLLLFLVMFIYSIFGMSNFAYVKKESGIDDIFNFETFGNSIICLFQITTSAGWDGLLNPILNSGPPDCDPDLENPGSSVKGDCGNPSIGICFFCTYIIISFLIVVNMYIAIILENFNVATEESSEPLCEDDFEMFYETWEKFDPDATQFIAYSVLSDFVDTLQEPLKIAKPNKIKLITMDLPMVVGDKIHCLDILFALTKEVLGDSGEMDGLKATMEEKFMAANPSKVSYEPITTTLKRKHEEVCAIKIQRAFRRLPCLLTVPENLQVKTFCLSRGQIYIDRKVLSCFAKALSFLALKKKPVGELAAFLQPQRKAGALMFSCHFISEMASPCKSLAALRTQLWLLVLITGEISASRNSSPRNSDMFCSNFRQHPRYIAAKKNTQVHFICHSRNSADVQWYKMTGHDKTPQMINMNDPRVNENRSESFVMITFSKIQPEDNGIYLCENKSLARDLGRIRTCGSELRVIGFSTIKQVQRRNSVKDIIIMIQSILLVIFVSVPMLLLLEKGDGKASSDEDHTYEGLEIEQTATYEDIAPLRDVKAKWTVGEHPGQEACDSFKGSYFSPLLFAAIILGLQWPQGAAAFPAMPLSSLFANAVLRAQHLHLLAADTYKEFERTYIPEEQRHSNKISQSAFCYSETIPAPTGKDDAQQKSDMELLRFSLILIQSWLNPVQFLSRVFTNSLVFGTSDRVYEKLRDLEEGIQALMRELEDGSLRGFQVLRPTYDKFDINLRNEDALLKNYGLLSCFKKDLHKVETYLKLMKCRRFGESNCTI</sequence>
<feature type="compositionally biased region" description="Polar residues" evidence="40">
    <location>
        <begin position="335"/>
        <end position="344"/>
    </location>
</feature>
<dbReference type="FunFam" id="1.10.287.70:FF:000049">
    <property type="entry name" value="Voltage-dependent sodium channel 2"/>
    <property type="match status" value="1"/>
</dbReference>
<dbReference type="Pfam" id="PF06512">
    <property type="entry name" value="Na_trans_assoc"/>
    <property type="match status" value="1"/>
</dbReference>
<evidence type="ECO:0000256" key="33">
    <source>
        <dbReference type="ARBA" id="ARBA00063513"/>
    </source>
</evidence>
<feature type="domain" description="Ion transport" evidence="43">
    <location>
        <begin position="464"/>
        <end position="693"/>
    </location>
</feature>
<dbReference type="SUPFAM" id="SSF81324">
    <property type="entry name" value="Voltage-gated potassium channels"/>
    <property type="match status" value="4"/>
</dbReference>
<evidence type="ECO:0000259" key="44">
    <source>
        <dbReference type="Pfam" id="PF06512"/>
    </source>
</evidence>
<dbReference type="PANTHER" id="PTHR10037">
    <property type="entry name" value="VOLTAGE-GATED CATION CHANNEL CALCIUM AND SODIUM"/>
    <property type="match status" value="1"/>
</dbReference>
<evidence type="ECO:0000313" key="47">
    <source>
        <dbReference type="Proteomes" id="UP000031443"/>
    </source>
</evidence>
<evidence type="ECO:0000256" key="4">
    <source>
        <dbReference type="ARBA" id="ARBA00008474"/>
    </source>
</evidence>
<feature type="compositionally biased region" description="Basic and acidic residues" evidence="40">
    <location>
        <begin position="385"/>
        <end position="394"/>
    </location>
</feature>
<dbReference type="GO" id="GO:0086010">
    <property type="term" value="P:membrane depolarization during action potential"/>
    <property type="evidence" value="ECO:0007669"/>
    <property type="project" value="TreeGrafter"/>
</dbReference>
<evidence type="ECO:0000256" key="20">
    <source>
        <dbReference type="ARBA" id="ARBA00023053"/>
    </source>
</evidence>
<dbReference type="Gene3D" id="1.20.1250.10">
    <property type="match status" value="1"/>
</dbReference>
<comment type="similarity">
    <text evidence="4 38">Belongs to the somatotropin/prolactin family.</text>
</comment>
<feature type="transmembrane region" description="Helical" evidence="41">
    <location>
        <begin position="530"/>
        <end position="554"/>
    </location>
</feature>
<keyword evidence="14 42" id="KW-0732">Signal</keyword>
<dbReference type="eggNOG" id="KOG2301">
    <property type="taxonomic scope" value="Eukaryota"/>
</dbReference>
<feature type="domain" description="Sodium ion transport-associated" evidence="44">
    <location>
        <begin position="702"/>
        <end position="925"/>
    </location>
</feature>
<dbReference type="InterPro" id="IPR010526">
    <property type="entry name" value="Na_trans_assoc_dom"/>
</dbReference>
<feature type="transmembrane region" description="Helical" evidence="41">
    <location>
        <begin position="1186"/>
        <end position="1211"/>
    </location>
</feature>
<feature type="transmembrane region" description="Helical" evidence="41">
    <location>
        <begin position="633"/>
        <end position="653"/>
    </location>
</feature>
<comment type="subunit">
    <text evidence="33">Heterodimer of alpha and beta chains; disulfide-linked. Part of the B-cell antigen receptor complex where the alpha/beta chain heterodimer is non-covalently associated with an antigen-specific membrane-bound surface immunoglobulin of two heavy chains and two light chains. Interacts with LYN.</text>
</comment>
<evidence type="ECO:0000256" key="26">
    <source>
        <dbReference type="ARBA" id="ARBA00023180"/>
    </source>
</evidence>
<dbReference type="FunFam" id="2.60.40.10:FF:001554">
    <property type="entry name" value="B-cell antigen receptor complex-associated protein beta chain"/>
    <property type="match status" value="1"/>
</dbReference>
<keyword evidence="6" id="KW-0813">Transport</keyword>
<evidence type="ECO:0000256" key="6">
    <source>
        <dbReference type="ARBA" id="ARBA00022448"/>
    </source>
</evidence>
<feature type="transmembrane region" description="Helical" evidence="41">
    <location>
        <begin position="266"/>
        <end position="293"/>
    </location>
</feature>
<dbReference type="Pfam" id="PF00103">
    <property type="entry name" value="Hormone_1"/>
    <property type="match status" value="1"/>
</dbReference>
<organism evidence="46 47">
    <name type="scientific">Chelonia mydas</name>
    <name type="common">Green sea-turtle</name>
    <name type="synonym">Chelonia agassizi</name>
    <dbReference type="NCBI Taxonomy" id="8469"/>
    <lineage>
        <taxon>Eukaryota</taxon>
        <taxon>Metazoa</taxon>
        <taxon>Chordata</taxon>
        <taxon>Craniata</taxon>
        <taxon>Vertebrata</taxon>
        <taxon>Euteleostomi</taxon>
        <taxon>Archelosauria</taxon>
        <taxon>Testudinata</taxon>
        <taxon>Testudines</taxon>
        <taxon>Cryptodira</taxon>
        <taxon>Durocryptodira</taxon>
        <taxon>Americhelydia</taxon>
        <taxon>Chelonioidea</taxon>
        <taxon>Cheloniidae</taxon>
        <taxon>Chelonia</taxon>
    </lineage>
</organism>
<dbReference type="Gene3D" id="1.10.238.10">
    <property type="entry name" value="EF-hand"/>
    <property type="match status" value="1"/>
</dbReference>
<keyword evidence="28 46" id="KW-0407">Ion channel</keyword>
<evidence type="ECO:0000256" key="25">
    <source>
        <dbReference type="ARBA" id="ARBA00023170"/>
    </source>
</evidence>
<evidence type="ECO:0000256" key="24">
    <source>
        <dbReference type="ARBA" id="ARBA00023157"/>
    </source>
</evidence>
<feature type="chain" id="PRO_5004080248" description="B-cell antigen receptor complex-associated protein beta chain" evidence="42">
    <location>
        <begin position="18"/>
        <end position="2035"/>
    </location>
</feature>
<dbReference type="PANTHER" id="PTHR10037:SF223">
    <property type="entry name" value="SODIUM CHANNEL PROTEIN TYPE 4 SUBUNIT ALPHA"/>
    <property type="match status" value="1"/>
</dbReference>
<evidence type="ECO:0000256" key="38">
    <source>
        <dbReference type="RuleBase" id="RU003618"/>
    </source>
</evidence>
<keyword evidence="13" id="KW-0479">Metal-binding</keyword>
<keyword evidence="18" id="KW-0851">Voltage-gated channel</keyword>
<evidence type="ECO:0000313" key="46">
    <source>
        <dbReference type="EMBL" id="EMP27097.1"/>
    </source>
</evidence>
<comment type="function">
    <text evidence="32">Required in cooperation with CD79A for initiation of the signal transduction cascade activated by the B-cell antigen receptor complex (BCR) which leads to internalization of the complex, trafficking to late endosomes and antigen presentation. Enhances phosphorylation of CD79A, possibly by recruiting kinases which phosphorylate CD79A or by recruiting proteins which bind to CD79A and protect it from dephosphorylation.</text>
</comment>
<gene>
    <name evidence="46" type="ORF">UY3_15817</name>
</gene>
<evidence type="ECO:0000256" key="7">
    <source>
        <dbReference type="ARBA" id="ARBA00022461"/>
    </source>
</evidence>
<dbReference type="InterPro" id="IPR043203">
    <property type="entry name" value="VGCC_Ca_Na"/>
</dbReference>
<dbReference type="Proteomes" id="UP000031443">
    <property type="component" value="Unassembled WGS sequence"/>
</dbReference>
<dbReference type="InterPro" id="IPR058542">
    <property type="entry name" value="IQ_SCN5A_C"/>
</dbReference>
<feature type="compositionally biased region" description="Basic and acidic residues" evidence="40">
    <location>
        <begin position="818"/>
        <end position="838"/>
    </location>
</feature>
<keyword evidence="9" id="KW-0964">Secreted</keyword>
<keyword evidence="11 41" id="KW-0812">Transmembrane</keyword>
<feature type="transmembrane region" description="Helical" evidence="41">
    <location>
        <begin position="1131"/>
        <end position="1149"/>
    </location>
</feature>
<keyword evidence="17" id="KW-0391">Immunity</keyword>
<accession>M7BFT6</accession>
<comment type="catalytic activity">
    <reaction evidence="31">
        <text>Na(+)(in) = Na(+)(out)</text>
        <dbReference type="Rhea" id="RHEA:34963"/>
        <dbReference type="ChEBI" id="CHEBI:29101"/>
    </reaction>
</comment>
<evidence type="ECO:0000256" key="29">
    <source>
        <dbReference type="ARBA" id="ARBA00023319"/>
    </source>
</evidence>
<feature type="domain" description="Ion transport" evidence="43">
    <location>
        <begin position="1006"/>
        <end position="1115"/>
    </location>
</feature>
<dbReference type="GO" id="GO:0001518">
    <property type="term" value="C:voltage-gated sodium channel complex"/>
    <property type="evidence" value="ECO:0007669"/>
    <property type="project" value="InterPro"/>
</dbReference>
<feature type="domain" description="Ion transport" evidence="43">
    <location>
        <begin position="929"/>
        <end position="1004"/>
    </location>
</feature>